<dbReference type="AlphaFoldDB" id="A0A0W0SCI2"/>
<evidence type="ECO:0000256" key="2">
    <source>
        <dbReference type="ARBA" id="ARBA00022475"/>
    </source>
</evidence>
<dbReference type="Pfam" id="PF12821">
    <property type="entry name" value="ThrE_2"/>
    <property type="match status" value="1"/>
</dbReference>
<feature type="transmembrane region" description="Helical" evidence="7">
    <location>
        <begin position="353"/>
        <end position="371"/>
    </location>
</feature>
<proteinExistence type="inferred from homology"/>
<evidence type="ECO:0000256" key="3">
    <source>
        <dbReference type="ARBA" id="ARBA00022692"/>
    </source>
</evidence>
<dbReference type="GO" id="GO:0022857">
    <property type="term" value="F:transmembrane transporter activity"/>
    <property type="evidence" value="ECO:0007669"/>
    <property type="project" value="InterPro"/>
</dbReference>
<dbReference type="PANTHER" id="PTHR34390:SF2">
    <property type="entry name" value="SUCCINATE TRANSPORTER SUBUNIT YJJP-RELATED"/>
    <property type="match status" value="1"/>
</dbReference>
<feature type="transmembrane region" description="Helical" evidence="7">
    <location>
        <begin position="127"/>
        <end position="144"/>
    </location>
</feature>
<evidence type="ECO:0000259" key="8">
    <source>
        <dbReference type="Pfam" id="PF06738"/>
    </source>
</evidence>
<sequence length="435" mass="46514">MSQKNDLSASTQSLTLAKQAEIILAFAKVLFVNGQTTTQVIREVKKIAHVLHLNALLGTRWGELWLHVTEPSGARFECVVVTEPASVHMGKVIAARQTLDAFYQGAITLEHAYEALLGINRQPPSKTWLFTLAAAMGAVALGVIFGLDEWSAACLIFLSAALGAVTRRYLVTITPNLFVQPLVAAGIAGIVGAIAVHYHLSSSLRLVALCPCMVLVPGPHFLNSALDFIHSRLHLGIARLTLAGLICVSISLGVLLGTTLLGATLPVEPITHQIVPLWQDMIAAGIAIIAYSIFFSTPLKLIVWPMLVGVLAHMLRWQALVSFGASIATASFLACFLVGIVLTLVAYKQRMPFAALAFAAVVSMIPGVYLFRMASGMVALTNSQHITFTLLSQTIYDGLNAVVITLAISIGLLGPKVILDKMATKYPKLMPSSSS</sequence>
<keyword evidence="5 7" id="KW-0472">Membrane</keyword>
<organism evidence="10 11">
    <name type="scientific">Legionella cherrii</name>
    <dbReference type="NCBI Taxonomy" id="28084"/>
    <lineage>
        <taxon>Bacteria</taxon>
        <taxon>Pseudomonadati</taxon>
        <taxon>Pseudomonadota</taxon>
        <taxon>Gammaproteobacteria</taxon>
        <taxon>Legionellales</taxon>
        <taxon>Legionellaceae</taxon>
        <taxon>Legionella</taxon>
    </lineage>
</organism>
<dbReference type="STRING" id="28084.Lche_3182"/>
<protein>
    <recommendedName>
        <fullName evidence="12">Threonine/serine exporter family protein</fullName>
    </recommendedName>
</protein>
<feature type="transmembrane region" description="Helical" evidence="7">
    <location>
        <begin position="325"/>
        <end position="346"/>
    </location>
</feature>
<evidence type="ECO:0008006" key="12">
    <source>
        <dbReference type="Google" id="ProtNLM"/>
    </source>
</evidence>
<comment type="subcellular location">
    <subcellularLocation>
        <location evidence="1">Cell membrane</location>
        <topology evidence="1">Multi-pass membrane protein</topology>
    </subcellularLocation>
</comment>
<evidence type="ECO:0000256" key="6">
    <source>
        <dbReference type="ARBA" id="ARBA00034125"/>
    </source>
</evidence>
<evidence type="ECO:0000256" key="7">
    <source>
        <dbReference type="SAM" id="Phobius"/>
    </source>
</evidence>
<reference evidence="10 11" key="1">
    <citation type="submission" date="2015-11" db="EMBL/GenBank/DDBJ databases">
        <title>Genomic analysis of 38 Legionella species identifies large and diverse effector repertoires.</title>
        <authorList>
            <person name="Burstein D."/>
            <person name="Amaro F."/>
            <person name="Zusman T."/>
            <person name="Lifshitz Z."/>
            <person name="Cohen O."/>
            <person name="Gilbert J.A."/>
            <person name="Pupko T."/>
            <person name="Shuman H.A."/>
            <person name="Segal G."/>
        </authorList>
    </citation>
    <scope>NUCLEOTIDE SEQUENCE [LARGE SCALE GENOMIC DNA]</scope>
    <source>
        <strain evidence="10 11">ORW</strain>
    </source>
</reference>
<keyword evidence="2" id="KW-1003">Cell membrane</keyword>
<name>A0A0W0SCI2_9GAMM</name>
<evidence type="ECO:0000259" key="9">
    <source>
        <dbReference type="Pfam" id="PF12821"/>
    </source>
</evidence>
<dbReference type="EMBL" id="LNXW01000013">
    <property type="protein sequence ID" value="KTC81162.1"/>
    <property type="molecule type" value="Genomic_DNA"/>
</dbReference>
<dbReference type="GO" id="GO:0005886">
    <property type="term" value="C:plasma membrane"/>
    <property type="evidence" value="ECO:0007669"/>
    <property type="project" value="UniProtKB-SubCell"/>
</dbReference>
<feature type="transmembrane region" description="Helical" evidence="7">
    <location>
        <begin position="398"/>
        <end position="419"/>
    </location>
</feature>
<keyword evidence="3 7" id="KW-0812">Transmembrane</keyword>
<dbReference type="RefSeq" id="WP_058388233.1">
    <property type="nucleotide sequence ID" value="NZ_LNXW01000013.1"/>
</dbReference>
<feature type="domain" description="Threonine/Serine exporter ThrE" evidence="9">
    <location>
        <begin position="280"/>
        <end position="417"/>
    </location>
</feature>
<feature type="domain" description="Threonine/serine exporter-like N-terminal" evidence="8">
    <location>
        <begin position="22"/>
        <end position="260"/>
    </location>
</feature>
<comment type="similarity">
    <text evidence="6">Belongs to the ThrE exporter (TC 2.A.79) family.</text>
</comment>
<gene>
    <name evidence="10" type="ORF">Lche_3182</name>
</gene>
<dbReference type="InterPro" id="IPR024528">
    <property type="entry name" value="ThrE_2"/>
</dbReference>
<feature type="transmembrane region" description="Helical" evidence="7">
    <location>
        <begin position="150"/>
        <end position="170"/>
    </location>
</feature>
<evidence type="ECO:0000256" key="1">
    <source>
        <dbReference type="ARBA" id="ARBA00004651"/>
    </source>
</evidence>
<dbReference type="Proteomes" id="UP000054921">
    <property type="component" value="Unassembled WGS sequence"/>
</dbReference>
<dbReference type="PANTHER" id="PTHR34390">
    <property type="entry name" value="UPF0442 PROTEIN YJJB-RELATED"/>
    <property type="match status" value="1"/>
</dbReference>
<evidence type="ECO:0000313" key="11">
    <source>
        <dbReference type="Proteomes" id="UP000054921"/>
    </source>
</evidence>
<keyword evidence="4 7" id="KW-1133">Transmembrane helix</keyword>
<dbReference type="PATRIC" id="fig|28084.5.peg.3453"/>
<feature type="transmembrane region" description="Helical" evidence="7">
    <location>
        <begin position="240"/>
        <end position="265"/>
    </location>
</feature>
<dbReference type="GO" id="GO:0015744">
    <property type="term" value="P:succinate transport"/>
    <property type="evidence" value="ECO:0007669"/>
    <property type="project" value="TreeGrafter"/>
</dbReference>
<dbReference type="Pfam" id="PF06738">
    <property type="entry name" value="ThrE"/>
    <property type="match status" value="1"/>
</dbReference>
<accession>A0A0W0SCI2</accession>
<evidence type="ECO:0000256" key="4">
    <source>
        <dbReference type="ARBA" id="ARBA00022989"/>
    </source>
</evidence>
<feature type="transmembrane region" description="Helical" evidence="7">
    <location>
        <begin position="182"/>
        <end position="200"/>
    </location>
</feature>
<comment type="caution">
    <text evidence="10">The sequence shown here is derived from an EMBL/GenBank/DDBJ whole genome shotgun (WGS) entry which is preliminary data.</text>
</comment>
<evidence type="ECO:0000256" key="5">
    <source>
        <dbReference type="ARBA" id="ARBA00023136"/>
    </source>
</evidence>
<feature type="transmembrane region" description="Helical" evidence="7">
    <location>
        <begin position="277"/>
        <end position="294"/>
    </location>
</feature>
<dbReference type="OrthoDB" id="9124364at2"/>
<evidence type="ECO:0000313" key="10">
    <source>
        <dbReference type="EMBL" id="KTC81162.1"/>
    </source>
</evidence>
<dbReference type="InterPro" id="IPR010619">
    <property type="entry name" value="ThrE-like_N"/>
</dbReference>
<dbReference type="InterPro" id="IPR050539">
    <property type="entry name" value="ThrE_Dicarb/AminoAcid_Exp"/>
</dbReference>